<dbReference type="InterPro" id="IPR058840">
    <property type="entry name" value="AAA_SelU"/>
</dbReference>
<reference evidence="4" key="1">
    <citation type="submission" date="2017-02" db="EMBL/GenBank/DDBJ databases">
        <authorList>
            <person name="Varghese N."/>
            <person name="Submissions S."/>
        </authorList>
    </citation>
    <scope>NUCLEOTIDE SEQUENCE [LARGE SCALE GENOMIC DNA]</scope>
    <source>
        <strain evidence="4">ATCC BAA-73</strain>
    </source>
</reference>
<dbReference type="PANTHER" id="PTHR30401">
    <property type="entry name" value="TRNA 2-SELENOURIDINE SYNTHASE"/>
    <property type="match status" value="1"/>
</dbReference>
<keyword evidence="1" id="KW-0711">Selenium</keyword>
<dbReference type="PANTHER" id="PTHR30401:SF0">
    <property type="entry name" value="TRNA 2-SELENOURIDINE SYNTHASE"/>
    <property type="match status" value="1"/>
</dbReference>
<dbReference type="NCBIfam" id="NF008750">
    <property type="entry name" value="PRK11784.1-2"/>
    <property type="match status" value="1"/>
</dbReference>
<evidence type="ECO:0000313" key="4">
    <source>
        <dbReference type="Proteomes" id="UP000190625"/>
    </source>
</evidence>
<dbReference type="InterPro" id="IPR036873">
    <property type="entry name" value="Rhodanese-like_dom_sf"/>
</dbReference>
<dbReference type="Pfam" id="PF00581">
    <property type="entry name" value="Rhodanese"/>
    <property type="match status" value="1"/>
</dbReference>
<dbReference type="GO" id="GO:0002098">
    <property type="term" value="P:tRNA wobble uridine modification"/>
    <property type="evidence" value="ECO:0007669"/>
    <property type="project" value="InterPro"/>
</dbReference>
<dbReference type="PROSITE" id="PS50206">
    <property type="entry name" value="RHODANESE_3"/>
    <property type="match status" value="1"/>
</dbReference>
<accession>A0A1T4PAD9</accession>
<organism evidence="3 4">
    <name type="scientific">Selenihalanaerobacter shriftii</name>
    <dbReference type="NCBI Taxonomy" id="142842"/>
    <lineage>
        <taxon>Bacteria</taxon>
        <taxon>Bacillati</taxon>
        <taxon>Bacillota</taxon>
        <taxon>Clostridia</taxon>
        <taxon>Halanaerobiales</taxon>
        <taxon>Halobacteroidaceae</taxon>
        <taxon>Selenihalanaerobacter</taxon>
    </lineage>
</organism>
<dbReference type="OrthoDB" id="9808735at2"/>
<dbReference type="GO" id="GO:0043828">
    <property type="term" value="F:tRNA 2-selenouridine synthase activity"/>
    <property type="evidence" value="ECO:0007669"/>
    <property type="project" value="InterPro"/>
</dbReference>
<gene>
    <name evidence="3" type="ORF">SAMN02745118_02092</name>
</gene>
<evidence type="ECO:0000259" key="2">
    <source>
        <dbReference type="PROSITE" id="PS50206"/>
    </source>
</evidence>
<evidence type="ECO:0000313" key="3">
    <source>
        <dbReference type="EMBL" id="SJZ88429.1"/>
    </source>
</evidence>
<dbReference type="Pfam" id="PF26341">
    <property type="entry name" value="AAA_SelU"/>
    <property type="match status" value="1"/>
</dbReference>
<proteinExistence type="predicted"/>
<keyword evidence="4" id="KW-1185">Reference proteome</keyword>
<sequence length="352" mass="40475">MELISYEKALQKESTIYIDVRSPGEFAESTIPNAINIPVFNNKEREKIGKVYTNESPEKARMLGVDLLAPKLPELVRKIKKIAKKYNYVILFCARGGLRSESIGVISEIVGMKLYKLDGGYKSYRHFILDRLEEYDLQSRLLVIHGYTGVGKTDLLYELDEVRMPIIDLEGLANHRGSAFGSIGLDEPTNQKMFDSVLWERLEELNGEKIIAVEAESKRIGISVLPDFFLDAMDDGVHILIESSLKARVNRIFDEYVNSYNQEPELFIDRLLESLSAIQKYIVKRVGKQGYRELVKIAKEGKLKEVVKILLTEYYDPMYKYSQDKWGSFALEIESDNLQKIAKDIIKFMKNY</sequence>
<dbReference type="AlphaFoldDB" id="A0A1T4PAD9"/>
<protein>
    <submittedName>
        <fullName evidence="3">tRNA 2-selenouridine synthase</fullName>
    </submittedName>
</protein>
<dbReference type="Proteomes" id="UP000190625">
    <property type="component" value="Unassembled WGS sequence"/>
</dbReference>
<feature type="domain" description="Rhodanese" evidence="2">
    <location>
        <begin position="11"/>
        <end position="133"/>
    </location>
</feature>
<dbReference type="Gene3D" id="3.40.250.10">
    <property type="entry name" value="Rhodanese-like domain"/>
    <property type="match status" value="1"/>
</dbReference>
<dbReference type="InterPro" id="IPR017582">
    <property type="entry name" value="SelU"/>
</dbReference>
<dbReference type="SUPFAM" id="SSF52821">
    <property type="entry name" value="Rhodanese/Cell cycle control phosphatase"/>
    <property type="match status" value="1"/>
</dbReference>
<name>A0A1T4PAD9_9FIRM</name>
<dbReference type="EMBL" id="FUWM01000018">
    <property type="protein sequence ID" value="SJZ88429.1"/>
    <property type="molecule type" value="Genomic_DNA"/>
</dbReference>
<evidence type="ECO:0000256" key="1">
    <source>
        <dbReference type="ARBA" id="ARBA00023266"/>
    </source>
</evidence>
<dbReference type="InterPro" id="IPR001763">
    <property type="entry name" value="Rhodanese-like_dom"/>
</dbReference>
<dbReference type="NCBIfam" id="TIGR03167">
    <property type="entry name" value="tRNA_sel_U_synt"/>
    <property type="match status" value="1"/>
</dbReference>
<dbReference type="STRING" id="142842.SAMN02745118_02092"/>
<dbReference type="SMART" id="SM00450">
    <property type="entry name" value="RHOD"/>
    <property type="match status" value="1"/>
</dbReference>
<dbReference type="RefSeq" id="WP_078810527.1">
    <property type="nucleotide sequence ID" value="NZ_FUWM01000018.1"/>
</dbReference>